<dbReference type="InterPro" id="IPR004046">
    <property type="entry name" value="GST_C"/>
</dbReference>
<gene>
    <name evidence="2" type="ORF">CONCODRAFT_36157</name>
</gene>
<dbReference type="AlphaFoldDB" id="A0A137PDV6"/>
<evidence type="ECO:0000259" key="1">
    <source>
        <dbReference type="PROSITE" id="PS50405"/>
    </source>
</evidence>
<dbReference type="Gene3D" id="1.20.1050.10">
    <property type="match status" value="1"/>
</dbReference>
<accession>A0A137PDV6</accession>
<dbReference type="InterPro" id="IPR010987">
    <property type="entry name" value="Glutathione-S-Trfase_C-like"/>
</dbReference>
<dbReference type="Proteomes" id="UP000070444">
    <property type="component" value="Unassembled WGS sequence"/>
</dbReference>
<dbReference type="SFLD" id="SFLDG00358">
    <property type="entry name" value="Main_(cytGST)"/>
    <property type="match status" value="1"/>
</dbReference>
<dbReference type="SUPFAM" id="SSF47616">
    <property type="entry name" value="GST C-terminal domain-like"/>
    <property type="match status" value="1"/>
</dbReference>
<dbReference type="STRING" id="796925.A0A137PDV6"/>
<dbReference type="InterPro" id="IPR036282">
    <property type="entry name" value="Glutathione-S-Trfase_C_sf"/>
</dbReference>
<feature type="domain" description="GST C-terminal" evidence="1">
    <location>
        <begin position="13"/>
        <end position="141"/>
    </location>
</feature>
<dbReference type="OrthoDB" id="422574at2759"/>
<feature type="non-terminal residue" evidence="2">
    <location>
        <position position="1"/>
    </location>
</feature>
<keyword evidence="2" id="KW-0808">Transferase</keyword>
<organism evidence="2 3">
    <name type="scientific">Conidiobolus coronatus (strain ATCC 28846 / CBS 209.66 / NRRL 28638)</name>
    <name type="common">Delacroixia coronata</name>
    <dbReference type="NCBI Taxonomy" id="796925"/>
    <lineage>
        <taxon>Eukaryota</taxon>
        <taxon>Fungi</taxon>
        <taxon>Fungi incertae sedis</taxon>
        <taxon>Zoopagomycota</taxon>
        <taxon>Entomophthoromycotina</taxon>
        <taxon>Entomophthoromycetes</taxon>
        <taxon>Entomophthorales</taxon>
        <taxon>Ancylistaceae</taxon>
        <taxon>Conidiobolus</taxon>
    </lineage>
</organism>
<keyword evidence="3" id="KW-1185">Reference proteome</keyword>
<dbReference type="Pfam" id="PF00043">
    <property type="entry name" value="GST_C"/>
    <property type="match status" value="1"/>
</dbReference>
<dbReference type="InterPro" id="IPR040079">
    <property type="entry name" value="Glutathione_S-Trfase"/>
</dbReference>
<proteinExistence type="predicted"/>
<dbReference type="EMBL" id="KQ964441">
    <property type="protein sequence ID" value="KXN73121.1"/>
    <property type="molecule type" value="Genomic_DNA"/>
</dbReference>
<protein>
    <submittedName>
        <fullName evidence="2">Glutathione S-transferase</fullName>
    </submittedName>
</protein>
<dbReference type="SFLD" id="SFLDS00019">
    <property type="entry name" value="Glutathione_Transferase_(cytos"/>
    <property type="match status" value="1"/>
</dbReference>
<sequence>ENYDPEYRLWPKDSKLQSEVVQWLMFQMGGIGPMLGQANHFISYAPSKLEYAITRYVDETKRLINVLEKRLKDREFLVGDQLTIADISNVSWVTHAFKVNIDLQGFPNVNEWVERVESIPEVAKGYDVPTKSNHREMKKNPELLKKLLEENSKWIQKANNQ</sequence>
<dbReference type="GO" id="GO:0016740">
    <property type="term" value="F:transferase activity"/>
    <property type="evidence" value="ECO:0007669"/>
    <property type="project" value="UniProtKB-KW"/>
</dbReference>
<reference evidence="2 3" key="1">
    <citation type="journal article" date="2015" name="Genome Biol. Evol.">
        <title>Phylogenomic analyses indicate that early fungi evolved digesting cell walls of algal ancestors of land plants.</title>
        <authorList>
            <person name="Chang Y."/>
            <person name="Wang S."/>
            <person name="Sekimoto S."/>
            <person name="Aerts A.L."/>
            <person name="Choi C."/>
            <person name="Clum A."/>
            <person name="LaButti K.M."/>
            <person name="Lindquist E.A."/>
            <person name="Yee Ngan C."/>
            <person name="Ohm R.A."/>
            <person name="Salamov A.A."/>
            <person name="Grigoriev I.V."/>
            <person name="Spatafora J.W."/>
            <person name="Berbee M.L."/>
        </authorList>
    </citation>
    <scope>NUCLEOTIDE SEQUENCE [LARGE SCALE GENOMIC DNA]</scope>
    <source>
        <strain evidence="2 3">NRRL 28638</strain>
    </source>
</reference>
<evidence type="ECO:0000313" key="3">
    <source>
        <dbReference type="Proteomes" id="UP000070444"/>
    </source>
</evidence>
<dbReference type="PANTHER" id="PTHR44051">
    <property type="entry name" value="GLUTATHIONE S-TRANSFERASE-RELATED"/>
    <property type="match status" value="1"/>
</dbReference>
<evidence type="ECO:0000313" key="2">
    <source>
        <dbReference type="EMBL" id="KXN73121.1"/>
    </source>
</evidence>
<dbReference type="PANTHER" id="PTHR44051:SF8">
    <property type="entry name" value="GLUTATHIONE S-TRANSFERASE GSTA"/>
    <property type="match status" value="1"/>
</dbReference>
<name>A0A137PDV6_CONC2</name>
<dbReference type="PROSITE" id="PS50405">
    <property type="entry name" value="GST_CTER"/>
    <property type="match status" value="1"/>
</dbReference>